<evidence type="ECO:0000256" key="1">
    <source>
        <dbReference type="ARBA" id="ARBA00001933"/>
    </source>
</evidence>
<comment type="cofactor">
    <cofactor evidence="1">
        <name>pyridoxal 5'-phosphate</name>
        <dbReference type="ChEBI" id="CHEBI:597326"/>
    </cofactor>
</comment>
<dbReference type="Pfam" id="PF00291">
    <property type="entry name" value="PALP"/>
    <property type="match status" value="1"/>
</dbReference>
<comment type="similarity">
    <text evidence="2">Belongs to the ACC deaminase/D-cysteine desulfhydrase family.</text>
</comment>
<keyword evidence="3 5" id="KW-0663">Pyridoxal phosphate</keyword>
<sequence>MQEAFSDETLMNFALGVPLQRIKWPKLEALGIEVIVRRDDLVHTRLSGNKFYKLFYNLQKAVGKTLLSFGGAYSNHIHALAAAGNEYGFNTVGIIRGERPKQLSPTLVDALAWGMRLHFVSRKVYQQKESIAFINQLYDQFGDIYIVPEGGANLLGVKGCQAIVKATESRESFDAICLACGTGSTLAGVASALNPDKKAYGISVLKGYDCLSDDVASFMRRVLISQGREDFVAEKLKLKHKGTEEGCVGIGKQSSPEYQNWEVVSRFHGGGYAKLSDELLTFINRFESHASFVIEPVYTAKLFWAIETMACEGLWSRGTRLVAVHSGGLQGRRGFTMKQLSV</sequence>
<evidence type="ECO:0000256" key="5">
    <source>
        <dbReference type="PIRSR" id="PIRSR006278-2"/>
    </source>
</evidence>
<gene>
    <name evidence="7" type="ORF">AB835_06855</name>
</gene>
<dbReference type="Gene3D" id="3.40.50.1100">
    <property type="match status" value="2"/>
</dbReference>
<dbReference type="InterPro" id="IPR027278">
    <property type="entry name" value="ACCD_DCysDesulf"/>
</dbReference>
<dbReference type="EMBL" id="MDLC01000019">
    <property type="protein sequence ID" value="ODS23862.1"/>
    <property type="molecule type" value="Genomic_DNA"/>
</dbReference>
<evidence type="ECO:0000313" key="7">
    <source>
        <dbReference type="EMBL" id="ODS23862.1"/>
    </source>
</evidence>
<comment type="caution">
    <text evidence="7">The sequence shown here is derived from an EMBL/GenBank/DDBJ whole genome shotgun (WGS) entry which is preliminary data.</text>
</comment>
<feature type="domain" description="Tryptophan synthase beta chain-like PALP" evidence="6">
    <location>
        <begin position="22"/>
        <end position="327"/>
    </location>
</feature>
<organism evidence="7 8">
    <name type="scientific">Candidatus Endobugula sertula</name>
    <name type="common">Bugula neritina bacterial symbiont</name>
    <dbReference type="NCBI Taxonomy" id="62101"/>
    <lineage>
        <taxon>Bacteria</taxon>
        <taxon>Pseudomonadati</taxon>
        <taxon>Pseudomonadota</taxon>
        <taxon>Gammaproteobacteria</taxon>
        <taxon>Cellvibrionales</taxon>
        <taxon>Cellvibrionaceae</taxon>
        <taxon>Candidatus Endobugula</taxon>
    </lineage>
</organism>
<evidence type="ECO:0000256" key="3">
    <source>
        <dbReference type="ARBA" id="ARBA00022898"/>
    </source>
</evidence>
<dbReference type="PANTHER" id="PTHR43780">
    <property type="entry name" value="1-AMINOCYCLOPROPANE-1-CARBOXYLATE DEAMINASE-RELATED"/>
    <property type="match status" value="1"/>
</dbReference>
<name>A0A1D2QQL5_9GAMM</name>
<evidence type="ECO:0000256" key="4">
    <source>
        <dbReference type="PIRSR" id="PIRSR006278-1"/>
    </source>
</evidence>
<dbReference type="InterPro" id="IPR036052">
    <property type="entry name" value="TrpB-like_PALP_sf"/>
</dbReference>
<accession>A0A1D2QQL5</accession>
<dbReference type="SUPFAM" id="SSF53686">
    <property type="entry name" value="Tryptophan synthase beta subunit-like PLP-dependent enzymes"/>
    <property type="match status" value="1"/>
</dbReference>
<feature type="modified residue" description="N6-(pyridoxal phosphate)lysine" evidence="5">
    <location>
        <position position="50"/>
    </location>
</feature>
<evidence type="ECO:0000256" key="2">
    <source>
        <dbReference type="ARBA" id="ARBA00008639"/>
    </source>
</evidence>
<dbReference type="Proteomes" id="UP000242502">
    <property type="component" value="Unassembled WGS sequence"/>
</dbReference>
<dbReference type="PIRSF" id="PIRSF006278">
    <property type="entry name" value="ACCD_DCysDesulf"/>
    <property type="match status" value="1"/>
</dbReference>
<dbReference type="GO" id="GO:0019148">
    <property type="term" value="F:D-cysteine desulfhydrase activity"/>
    <property type="evidence" value="ECO:0007669"/>
    <property type="project" value="TreeGrafter"/>
</dbReference>
<dbReference type="PANTHER" id="PTHR43780:SF2">
    <property type="entry name" value="1-AMINOCYCLOPROPANE-1-CARBOXYLATE DEAMINASE-RELATED"/>
    <property type="match status" value="1"/>
</dbReference>
<proteinExistence type="inferred from homology"/>
<evidence type="ECO:0000313" key="8">
    <source>
        <dbReference type="Proteomes" id="UP000242502"/>
    </source>
</evidence>
<dbReference type="AlphaFoldDB" id="A0A1D2QQL5"/>
<reference evidence="7 8" key="1">
    <citation type="journal article" date="2016" name="Appl. Environ. Microbiol.">
        <title>Lack of Overt Genome Reduction in the Bryostatin-Producing Bryozoan Symbiont "Candidatus Endobugula sertula".</title>
        <authorList>
            <person name="Miller I.J."/>
            <person name="Vanee N."/>
            <person name="Fong S.S."/>
            <person name="Lim-Fong G.E."/>
            <person name="Kwan J.C."/>
        </authorList>
    </citation>
    <scope>NUCLEOTIDE SEQUENCE [LARGE SCALE GENOMIC DNA]</scope>
    <source>
        <strain evidence="7">AB1-4</strain>
    </source>
</reference>
<dbReference type="STRING" id="62101.AB835_06855"/>
<feature type="active site" description="Nucleophile" evidence="4">
    <location>
        <position position="74"/>
    </location>
</feature>
<dbReference type="InterPro" id="IPR001926">
    <property type="entry name" value="TrpB-like_PALP"/>
</dbReference>
<evidence type="ECO:0000259" key="6">
    <source>
        <dbReference type="Pfam" id="PF00291"/>
    </source>
</evidence>
<protein>
    <recommendedName>
        <fullName evidence="6">Tryptophan synthase beta chain-like PALP domain-containing protein</fullName>
    </recommendedName>
</protein>